<sequence>MKMRVLILGAGGFVGRRIVLSFKDSGWAEPVAAIRGARADSGVETVTCHATYAESLARACAGVDAVVNGVAGSPQAMIATARALQAVQASRSAPLHIVHFSSMAVYGDALGDVTENHPLAQLAPASYGGAKLAAEAALAETDRVCILRPGCIYGRGSPQWSVRIARLLAARRLGDLGPYGDGCSNLVHVDDVVAAVGSALRQGHEGCFNLAMPNAPTWNTYFMRLARAMGAVPVRRIPAWQLAVERKLLAPPLKIWEIAHARLKLPSGPPVMSPALMYLWQQDIRLRSERATNALALAWTPLQEGLADSWRENAWKR</sequence>
<dbReference type="PANTHER" id="PTHR48079">
    <property type="entry name" value="PROTEIN YEEZ"/>
    <property type="match status" value="1"/>
</dbReference>
<dbReference type="SUPFAM" id="SSF51735">
    <property type="entry name" value="NAD(P)-binding Rossmann-fold domains"/>
    <property type="match status" value="1"/>
</dbReference>
<gene>
    <name evidence="2" type="ORF">GCM10009097_22820</name>
</gene>
<dbReference type="PANTHER" id="PTHR48079:SF6">
    <property type="entry name" value="NAD(P)-BINDING DOMAIN-CONTAINING PROTEIN-RELATED"/>
    <property type="match status" value="1"/>
</dbReference>
<keyword evidence="3" id="KW-1185">Reference proteome</keyword>
<protein>
    <submittedName>
        <fullName evidence="2">NAD-dependent epimerase/dehydratase family protein</fullName>
    </submittedName>
</protein>
<dbReference type="Pfam" id="PF01370">
    <property type="entry name" value="Epimerase"/>
    <property type="match status" value="1"/>
</dbReference>
<organism evidence="2 3">
    <name type="scientific">Pigmentiphaga daeguensis</name>
    <dbReference type="NCBI Taxonomy" id="414049"/>
    <lineage>
        <taxon>Bacteria</taxon>
        <taxon>Pseudomonadati</taxon>
        <taxon>Pseudomonadota</taxon>
        <taxon>Betaproteobacteria</taxon>
        <taxon>Burkholderiales</taxon>
        <taxon>Alcaligenaceae</taxon>
        <taxon>Pigmentiphaga</taxon>
    </lineage>
</organism>
<name>A0ABN1BTP5_9BURK</name>
<proteinExistence type="predicted"/>
<accession>A0ABN1BTP5</accession>
<evidence type="ECO:0000313" key="2">
    <source>
        <dbReference type="EMBL" id="GAA0505202.1"/>
    </source>
</evidence>
<evidence type="ECO:0000313" key="3">
    <source>
        <dbReference type="Proteomes" id="UP001501706"/>
    </source>
</evidence>
<evidence type="ECO:0000259" key="1">
    <source>
        <dbReference type="Pfam" id="PF01370"/>
    </source>
</evidence>
<dbReference type="InterPro" id="IPR001509">
    <property type="entry name" value="Epimerase_deHydtase"/>
</dbReference>
<comment type="caution">
    <text evidence="2">The sequence shown here is derived from an EMBL/GenBank/DDBJ whole genome shotgun (WGS) entry which is preliminary data.</text>
</comment>
<dbReference type="RefSeq" id="WP_343927570.1">
    <property type="nucleotide sequence ID" value="NZ_BAAAEN010000007.1"/>
</dbReference>
<dbReference type="InterPro" id="IPR051783">
    <property type="entry name" value="NAD(P)-dependent_oxidoreduct"/>
</dbReference>
<dbReference type="EMBL" id="BAAAEN010000007">
    <property type="protein sequence ID" value="GAA0505202.1"/>
    <property type="molecule type" value="Genomic_DNA"/>
</dbReference>
<feature type="domain" description="NAD-dependent epimerase/dehydratase" evidence="1">
    <location>
        <begin position="5"/>
        <end position="209"/>
    </location>
</feature>
<reference evidence="2 3" key="1">
    <citation type="journal article" date="2019" name="Int. J. Syst. Evol. Microbiol.">
        <title>The Global Catalogue of Microorganisms (GCM) 10K type strain sequencing project: providing services to taxonomists for standard genome sequencing and annotation.</title>
        <authorList>
            <consortium name="The Broad Institute Genomics Platform"/>
            <consortium name="The Broad Institute Genome Sequencing Center for Infectious Disease"/>
            <person name="Wu L."/>
            <person name="Ma J."/>
        </authorList>
    </citation>
    <scope>NUCLEOTIDE SEQUENCE [LARGE SCALE GENOMIC DNA]</scope>
    <source>
        <strain evidence="2 3">JCM 14330</strain>
    </source>
</reference>
<dbReference type="Proteomes" id="UP001501706">
    <property type="component" value="Unassembled WGS sequence"/>
</dbReference>
<dbReference type="Gene3D" id="3.40.50.720">
    <property type="entry name" value="NAD(P)-binding Rossmann-like Domain"/>
    <property type="match status" value="1"/>
</dbReference>
<dbReference type="InterPro" id="IPR036291">
    <property type="entry name" value="NAD(P)-bd_dom_sf"/>
</dbReference>